<protein>
    <submittedName>
        <fullName evidence="2">Uncharacterized protein</fullName>
    </submittedName>
</protein>
<organism evidence="2 3">
    <name type="scientific">Gordonia spumicola</name>
    <dbReference type="NCBI Taxonomy" id="589161"/>
    <lineage>
        <taxon>Bacteria</taxon>
        <taxon>Bacillati</taxon>
        <taxon>Actinomycetota</taxon>
        <taxon>Actinomycetes</taxon>
        <taxon>Mycobacteriales</taxon>
        <taxon>Gordoniaceae</taxon>
        <taxon>Gordonia</taxon>
    </lineage>
</organism>
<evidence type="ECO:0000313" key="3">
    <source>
        <dbReference type="Proteomes" id="UP000444960"/>
    </source>
</evidence>
<sequence>MTTNQPNIHVNVQSGTGEVLRIVATVLLFGGAGAVAWSVAQGAHAELAASGMTMMIVMMARLMYARGMVRIPAGSGGDDFTATKSAISQITGEYKKWLAGTSMPALALISIGYAIAFLLLRAAVSAALGVFSNLYVAGGFAAMVGAIVVFPSLLPSILSSLKRKGVVTTDPNTVQAAPAQQVPAPAPAPQVPVAPVQQDAPVAPAPKKIVRRVVKKEQ</sequence>
<dbReference type="EMBL" id="BJOV01000002">
    <property type="protein sequence ID" value="GEE00387.1"/>
    <property type="molecule type" value="Genomic_DNA"/>
</dbReference>
<keyword evidence="1" id="KW-0812">Transmembrane</keyword>
<keyword evidence="3" id="KW-1185">Reference proteome</keyword>
<reference evidence="3" key="1">
    <citation type="submission" date="2019-06" db="EMBL/GenBank/DDBJ databases">
        <title>Gordonia isolated from sludge of a wastewater treatment plant.</title>
        <authorList>
            <person name="Tamura T."/>
            <person name="Aoyama K."/>
            <person name="Kang Y."/>
            <person name="Saito S."/>
            <person name="Akiyama N."/>
            <person name="Yazawa K."/>
            <person name="Gonoi T."/>
            <person name="Mikami Y."/>
        </authorList>
    </citation>
    <scope>NUCLEOTIDE SEQUENCE [LARGE SCALE GENOMIC DNA]</scope>
    <source>
        <strain evidence="3">NBRC 107696</strain>
    </source>
</reference>
<accession>A0A7I9V560</accession>
<dbReference type="Proteomes" id="UP000444960">
    <property type="component" value="Unassembled WGS sequence"/>
</dbReference>
<dbReference type="AlphaFoldDB" id="A0A7I9V560"/>
<evidence type="ECO:0000313" key="2">
    <source>
        <dbReference type="EMBL" id="GEE00387.1"/>
    </source>
</evidence>
<keyword evidence="1" id="KW-1133">Transmembrane helix</keyword>
<feature type="transmembrane region" description="Helical" evidence="1">
    <location>
        <begin position="134"/>
        <end position="154"/>
    </location>
</feature>
<feature type="transmembrane region" description="Helical" evidence="1">
    <location>
        <begin position="105"/>
        <end position="128"/>
    </location>
</feature>
<dbReference type="RefSeq" id="WP_161894287.1">
    <property type="nucleotide sequence ID" value="NZ_BJOV01000002.1"/>
</dbReference>
<feature type="transmembrane region" description="Helical" evidence="1">
    <location>
        <begin position="20"/>
        <end position="39"/>
    </location>
</feature>
<feature type="transmembrane region" description="Helical" evidence="1">
    <location>
        <begin position="45"/>
        <end position="64"/>
    </location>
</feature>
<gene>
    <name evidence="2" type="ORF">nbrc107696_08330</name>
</gene>
<proteinExistence type="predicted"/>
<name>A0A7I9V560_9ACTN</name>
<evidence type="ECO:0000256" key="1">
    <source>
        <dbReference type="SAM" id="Phobius"/>
    </source>
</evidence>
<dbReference type="OrthoDB" id="4378696at2"/>
<keyword evidence="1" id="KW-0472">Membrane</keyword>
<comment type="caution">
    <text evidence="2">The sequence shown here is derived from an EMBL/GenBank/DDBJ whole genome shotgun (WGS) entry which is preliminary data.</text>
</comment>